<proteinExistence type="predicted"/>
<dbReference type="OrthoDB" id="3473589at2759"/>
<evidence type="ECO:0000313" key="2">
    <source>
        <dbReference type="Proteomes" id="UP001152300"/>
    </source>
</evidence>
<dbReference type="AlphaFoldDB" id="A0A9X0ATV4"/>
<name>A0A9X0ATV4_9HELO</name>
<comment type="caution">
    <text evidence="1">The sequence shown here is derived from an EMBL/GenBank/DDBJ whole genome shotgun (WGS) entry which is preliminary data.</text>
</comment>
<organism evidence="1 2">
    <name type="scientific">Sclerotinia nivalis</name>
    <dbReference type="NCBI Taxonomy" id="352851"/>
    <lineage>
        <taxon>Eukaryota</taxon>
        <taxon>Fungi</taxon>
        <taxon>Dikarya</taxon>
        <taxon>Ascomycota</taxon>
        <taxon>Pezizomycotina</taxon>
        <taxon>Leotiomycetes</taxon>
        <taxon>Helotiales</taxon>
        <taxon>Sclerotiniaceae</taxon>
        <taxon>Sclerotinia</taxon>
    </lineage>
</organism>
<dbReference type="EMBL" id="JAPEIS010000002">
    <property type="protein sequence ID" value="KAJ8068871.1"/>
    <property type="molecule type" value="Genomic_DNA"/>
</dbReference>
<dbReference type="Proteomes" id="UP001152300">
    <property type="component" value="Unassembled WGS sequence"/>
</dbReference>
<keyword evidence="2" id="KW-1185">Reference proteome</keyword>
<protein>
    <submittedName>
        <fullName evidence="1">Uncharacterized protein</fullName>
    </submittedName>
</protein>
<gene>
    <name evidence="1" type="ORF">OCU04_002555</name>
</gene>
<evidence type="ECO:0000313" key="1">
    <source>
        <dbReference type="EMBL" id="KAJ8068871.1"/>
    </source>
</evidence>
<accession>A0A9X0ATV4</accession>
<reference evidence="1" key="1">
    <citation type="submission" date="2022-11" db="EMBL/GenBank/DDBJ databases">
        <title>Genome Resource of Sclerotinia nivalis Strain SnTB1, a Plant Pathogen Isolated from American Ginseng.</title>
        <authorList>
            <person name="Fan S."/>
        </authorList>
    </citation>
    <scope>NUCLEOTIDE SEQUENCE</scope>
    <source>
        <strain evidence="1">SnTB1</strain>
    </source>
</reference>
<sequence length="244" mass="28297">MASRRHTSGFEREVSRNVFAAIATSHDNRITLMVFFNFELDTLYLSYKDLHIGSEYLGFERILIYALDAGKQKDWEKVKFLAIELPANQFREAPPNSWIENQIQFHPFIADILSYFPGLKEMSVVLRDYSEADEKDSLVLFEPIFPLLAWSALMFGYLENFEDFNSYDYDRGMNIRAKYHSVLDPLVGDIPAYSEYAEKNGEPPLRVPDLNSLFTRIIIGSSWEGELEDARQEYLSDRITDMAV</sequence>